<gene>
    <name evidence="1" type="ORF">LCGC14_0800780</name>
</gene>
<dbReference type="AlphaFoldDB" id="A0A0F9Q9I8"/>
<name>A0A0F9Q9I8_9ZZZZ</name>
<evidence type="ECO:0000313" key="1">
    <source>
        <dbReference type="EMBL" id="KKN33727.1"/>
    </source>
</evidence>
<proteinExistence type="predicted"/>
<reference evidence="1" key="1">
    <citation type="journal article" date="2015" name="Nature">
        <title>Complex archaea that bridge the gap between prokaryotes and eukaryotes.</title>
        <authorList>
            <person name="Spang A."/>
            <person name="Saw J.H."/>
            <person name="Jorgensen S.L."/>
            <person name="Zaremba-Niedzwiedzka K."/>
            <person name="Martijn J."/>
            <person name="Lind A.E."/>
            <person name="van Eijk R."/>
            <person name="Schleper C."/>
            <person name="Guy L."/>
            <person name="Ettema T.J."/>
        </authorList>
    </citation>
    <scope>NUCLEOTIDE SEQUENCE</scope>
</reference>
<sequence length="179" mass="21661">MDQIREGLKLKLNQVFFREWIELYKVEDKFRFLVRFIANLSNLHDRVYGKDKKKDMPTKIKEFKFAKSLEKKLIAINRLRNDISHKGMNEKDINLLLEHTFSKIKESYFWLLVHLAKTQIYSVLKQLDIGDAQEYVRETKDYLVMTYFKEFSNSDLERILMIFDSETYNGQIRKSDRIF</sequence>
<dbReference type="EMBL" id="LAZR01002155">
    <property type="protein sequence ID" value="KKN33727.1"/>
    <property type="molecule type" value="Genomic_DNA"/>
</dbReference>
<protein>
    <recommendedName>
        <fullName evidence="2">Apea-like HEPN domain-containing protein</fullName>
    </recommendedName>
</protein>
<organism evidence="1">
    <name type="scientific">marine sediment metagenome</name>
    <dbReference type="NCBI Taxonomy" id="412755"/>
    <lineage>
        <taxon>unclassified sequences</taxon>
        <taxon>metagenomes</taxon>
        <taxon>ecological metagenomes</taxon>
    </lineage>
</organism>
<evidence type="ECO:0008006" key="2">
    <source>
        <dbReference type="Google" id="ProtNLM"/>
    </source>
</evidence>
<accession>A0A0F9Q9I8</accession>
<comment type="caution">
    <text evidence="1">The sequence shown here is derived from an EMBL/GenBank/DDBJ whole genome shotgun (WGS) entry which is preliminary data.</text>
</comment>